<dbReference type="Gene3D" id="1.25.10.10">
    <property type="entry name" value="Leucine-rich Repeat Variant"/>
    <property type="match status" value="1"/>
</dbReference>
<protein>
    <submittedName>
        <fullName evidence="2">HEAT repeat domain-containing protein</fullName>
    </submittedName>
</protein>
<dbReference type="InterPro" id="IPR016024">
    <property type="entry name" value="ARM-type_fold"/>
</dbReference>
<proteinExistence type="predicted"/>
<name>A0AAU7BW20_9FLAO</name>
<reference evidence="2" key="1">
    <citation type="submission" date="2024-05" db="EMBL/GenBank/DDBJ databases">
        <title>Pontimicrobium maritimus sp. nov., isolated form sea water.</title>
        <authorList>
            <person name="Muhammad N."/>
            <person name="Vuong T.Q."/>
            <person name="Han H.L."/>
            <person name="Kim S.-G."/>
        </authorList>
    </citation>
    <scope>NUCLEOTIDE SEQUENCE</scope>
    <source>
        <strain evidence="2">SW4</strain>
    </source>
</reference>
<keyword evidence="1" id="KW-0472">Membrane</keyword>
<sequence length="200" mass="22909">MSLKQYIQNNKNDIDDQDMSFEVDALFEKRLKNEFHKPNKGKLVYLKYISIAACVGLLITLSIQSLNHKKDKTELLANLTNDSAGTRLEGVYHFDDSYKKEDDQIIQTLVKILHNDTNDNVKIATIEALFKFPDNETIRTNLLTALENEKSPLVQIKLIKSLSFLREHRAQKPLKKIIKDKQSIPIVVSNATLAMNNLKL</sequence>
<feature type="transmembrane region" description="Helical" evidence="1">
    <location>
        <begin position="45"/>
        <end position="63"/>
    </location>
</feature>
<dbReference type="EMBL" id="CP157199">
    <property type="protein sequence ID" value="XBG62167.1"/>
    <property type="molecule type" value="Genomic_DNA"/>
</dbReference>
<gene>
    <name evidence="2" type="ORF">ABGB03_04525</name>
</gene>
<accession>A0AAU7BW20</accession>
<dbReference type="AlphaFoldDB" id="A0AAU7BW20"/>
<dbReference type="RefSeq" id="WP_347925202.1">
    <property type="nucleotide sequence ID" value="NZ_CP157199.1"/>
</dbReference>
<dbReference type="InterPro" id="IPR011989">
    <property type="entry name" value="ARM-like"/>
</dbReference>
<dbReference type="SUPFAM" id="SSF48371">
    <property type="entry name" value="ARM repeat"/>
    <property type="match status" value="1"/>
</dbReference>
<organism evidence="2">
    <name type="scientific">Pontimicrobium sp. SW4</name>
    <dbReference type="NCBI Taxonomy" id="3153519"/>
    <lineage>
        <taxon>Bacteria</taxon>
        <taxon>Pseudomonadati</taxon>
        <taxon>Bacteroidota</taxon>
        <taxon>Flavobacteriia</taxon>
        <taxon>Flavobacteriales</taxon>
        <taxon>Flavobacteriaceae</taxon>
        <taxon>Pontimicrobium</taxon>
    </lineage>
</organism>
<keyword evidence="1" id="KW-1133">Transmembrane helix</keyword>
<keyword evidence="1" id="KW-0812">Transmembrane</keyword>
<evidence type="ECO:0000256" key="1">
    <source>
        <dbReference type="SAM" id="Phobius"/>
    </source>
</evidence>
<evidence type="ECO:0000313" key="2">
    <source>
        <dbReference type="EMBL" id="XBG62167.1"/>
    </source>
</evidence>
<dbReference type="Pfam" id="PF13646">
    <property type="entry name" value="HEAT_2"/>
    <property type="match status" value="1"/>
</dbReference>